<dbReference type="OrthoDB" id="10363275at2759"/>
<evidence type="ECO:0000256" key="1">
    <source>
        <dbReference type="SAM" id="Phobius"/>
    </source>
</evidence>
<reference evidence="2" key="1">
    <citation type="submission" date="2021-03" db="EMBL/GenBank/DDBJ databases">
        <title>Chromosome level genome of the anhydrobiotic midge Polypedilum vanderplanki.</title>
        <authorList>
            <person name="Yoshida Y."/>
            <person name="Kikawada T."/>
            <person name="Gusev O."/>
        </authorList>
    </citation>
    <scope>NUCLEOTIDE SEQUENCE</scope>
    <source>
        <strain evidence="2">NIAS01</strain>
        <tissue evidence="2">Whole body or cell culture</tissue>
    </source>
</reference>
<dbReference type="Proteomes" id="UP001107558">
    <property type="component" value="Chromosome 4"/>
</dbReference>
<dbReference type="AlphaFoldDB" id="A0A9J6BIJ9"/>
<feature type="transmembrane region" description="Helical" evidence="1">
    <location>
        <begin position="56"/>
        <end position="79"/>
    </location>
</feature>
<accession>A0A9J6BIJ9</accession>
<keyword evidence="1" id="KW-0812">Transmembrane</keyword>
<keyword evidence="3" id="KW-1185">Reference proteome</keyword>
<name>A0A9J6BIJ9_POLVA</name>
<comment type="caution">
    <text evidence="2">The sequence shown here is derived from an EMBL/GenBank/DDBJ whole genome shotgun (WGS) entry which is preliminary data.</text>
</comment>
<feature type="transmembrane region" description="Helical" evidence="1">
    <location>
        <begin position="116"/>
        <end position="136"/>
    </location>
</feature>
<proteinExistence type="predicted"/>
<gene>
    <name evidence="2" type="ORF">PVAND_017529</name>
</gene>
<evidence type="ECO:0000313" key="2">
    <source>
        <dbReference type="EMBL" id="KAG5669645.1"/>
    </source>
</evidence>
<protein>
    <submittedName>
        <fullName evidence="2">Uncharacterized protein</fullName>
    </submittedName>
</protein>
<organism evidence="2 3">
    <name type="scientific">Polypedilum vanderplanki</name>
    <name type="common">Sleeping chironomid midge</name>
    <dbReference type="NCBI Taxonomy" id="319348"/>
    <lineage>
        <taxon>Eukaryota</taxon>
        <taxon>Metazoa</taxon>
        <taxon>Ecdysozoa</taxon>
        <taxon>Arthropoda</taxon>
        <taxon>Hexapoda</taxon>
        <taxon>Insecta</taxon>
        <taxon>Pterygota</taxon>
        <taxon>Neoptera</taxon>
        <taxon>Endopterygota</taxon>
        <taxon>Diptera</taxon>
        <taxon>Nematocera</taxon>
        <taxon>Chironomoidea</taxon>
        <taxon>Chironomidae</taxon>
        <taxon>Chironominae</taxon>
        <taxon>Polypedilum</taxon>
        <taxon>Polypedilum</taxon>
    </lineage>
</organism>
<evidence type="ECO:0000313" key="3">
    <source>
        <dbReference type="Proteomes" id="UP001107558"/>
    </source>
</evidence>
<keyword evidence="1" id="KW-1133">Transmembrane helix</keyword>
<feature type="transmembrane region" description="Helical" evidence="1">
    <location>
        <begin position="7"/>
        <end position="30"/>
    </location>
</feature>
<sequence>MSIIRTAATIAIFNVICCIAFVVFKGLLFYDHITLHKRQYEINWISTTKPTAFHDFGAMMIFEMTGYFFGIFTNSMLVICITSAKYKNAFFFFRIYYIASIWLSIVTMIQGVELELLPYAVFSIVNLIFLFTIAVIQRRLAQEMNESYQFHVVE</sequence>
<feature type="transmembrane region" description="Helical" evidence="1">
    <location>
        <begin position="91"/>
        <end position="110"/>
    </location>
</feature>
<keyword evidence="1" id="KW-0472">Membrane</keyword>
<dbReference type="EMBL" id="JADBJN010000004">
    <property type="protein sequence ID" value="KAG5669645.1"/>
    <property type="molecule type" value="Genomic_DNA"/>
</dbReference>